<accession>A0A9X4XPS7</accession>
<dbReference type="InterPro" id="IPR021957">
    <property type="entry name" value="DUF3574"/>
</dbReference>
<reference evidence="3 4" key="1">
    <citation type="submission" date="2019-11" db="EMBL/GenBank/DDBJ databases">
        <title>Whole-genome sequence of Rhodoplanes serenus DSM 18633, type strain.</title>
        <authorList>
            <person name="Kyndt J.A."/>
            <person name="Meyer T.E."/>
        </authorList>
    </citation>
    <scope>NUCLEOTIDE SEQUENCE [LARGE SCALE GENOMIC DNA]</scope>
    <source>
        <strain evidence="3 4">DSM 18633</strain>
    </source>
</reference>
<sequence>MTSSEARPRRGRAFLFSRFASVRSGLLLLALALVATATTEGRAEPVLPTAPAGAAECAAGAVAAVVTELYLGRSRGDRRVVSDAAWERFLAREITPRFPDGLTVLDGRGQWRDGAGRVVREATKVVVLVTPATAAQETTEGAGLAAASSREARVAAIVAAYKRRFDQRSVLVLTRMACAQF</sequence>
<evidence type="ECO:0000256" key="1">
    <source>
        <dbReference type="SAM" id="Phobius"/>
    </source>
</evidence>
<name>A0A9X4XPS7_9BRAD</name>
<keyword evidence="1" id="KW-0472">Membrane</keyword>
<evidence type="ECO:0000313" key="3">
    <source>
        <dbReference type="EMBL" id="MTW18051.1"/>
    </source>
</evidence>
<dbReference type="Proteomes" id="UP000438991">
    <property type="component" value="Unassembled WGS sequence"/>
</dbReference>
<feature type="chain" id="PRO_5040800421" evidence="2">
    <location>
        <begin position="38"/>
        <end position="181"/>
    </location>
</feature>
<protein>
    <submittedName>
        <fullName evidence="3">DUF3574 domain-containing protein</fullName>
    </submittedName>
</protein>
<feature type="transmembrane region" description="Helical" evidence="1">
    <location>
        <begin position="53"/>
        <end position="71"/>
    </location>
</feature>
<evidence type="ECO:0000313" key="4">
    <source>
        <dbReference type="Proteomes" id="UP000438991"/>
    </source>
</evidence>
<dbReference type="AlphaFoldDB" id="A0A9X4XPS7"/>
<dbReference type="Pfam" id="PF12098">
    <property type="entry name" value="DUF3574"/>
    <property type="match status" value="1"/>
</dbReference>
<dbReference type="EMBL" id="WNKV01000014">
    <property type="protein sequence ID" value="MTW18051.1"/>
    <property type="molecule type" value="Genomic_DNA"/>
</dbReference>
<evidence type="ECO:0000256" key="2">
    <source>
        <dbReference type="SAM" id="SignalP"/>
    </source>
</evidence>
<keyword evidence="1" id="KW-0812">Transmembrane</keyword>
<comment type="caution">
    <text evidence="3">The sequence shown here is derived from an EMBL/GenBank/DDBJ whole genome shotgun (WGS) entry which is preliminary data.</text>
</comment>
<proteinExistence type="predicted"/>
<keyword evidence="2" id="KW-0732">Signal</keyword>
<organism evidence="3 4">
    <name type="scientific">Rhodoplanes serenus</name>
    <dbReference type="NCBI Taxonomy" id="200615"/>
    <lineage>
        <taxon>Bacteria</taxon>
        <taxon>Pseudomonadati</taxon>
        <taxon>Pseudomonadota</taxon>
        <taxon>Alphaproteobacteria</taxon>
        <taxon>Hyphomicrobiales</taxon>
        <taxon>Nitrobacteraceae</taxon>
        <taxon>Rhodoplanes</taxon>
    </lineage>
</organism>
<gene>
    <name evidence="3" type="ORF">GJ689_17770</name>
</gene>
<feature type="signal peptide" evidence="2">
    <location>
        <begin position="1"/>
        <end position="37"/>
    </location>
</feature>
<keyword evidence="1" id="KW-1133">Transmembrane helix</keyword>